<dbReference type="AlphaFoldDB" id="A0ABD0WHX2"/>
<gene>
    <name evidence="1" type="ORF">UPYG_G00199560</name>
</gene>
<proteinExistence type="predicted"/>
<organism evidence="1 2">
    <name type="scientific">Umbra pygmaea</name>
    <name type="common">Eastern mudminnow</name>
    <dbReference type="NCBI Taxonomy" id="75934"/>
    <lineage>
        <taxon>Eukaryota</taxon>
        <taxon>Metazoa</taxon>
        <taxon>Chordata</taxon>
        <taxon>Craniata</taxon>
        <taxon>Vertebrata</taxon>
        <taxon>Euteleostomi</taxon>
        <taxon>Actinopterygii</taxon>
        <taxon>Neopterygii</taxon>
        <taxon>Teleostei</taxon>
        <taxon>Protacanthopterygii</taxon>
        <taxon>Esociformes</taxon>
        <taxon>Umbridae</taxon>
        <taxon>Umbra</taxon>
    </lineage>
</organism>
<keyword evidence="2" id="KW-1185">Reference proteome</keyword>
<reference evidence="1 2" key="1">
    <citation type="submission" date="2024-06" db="EMBL/GenBank/DDBJ databases">
        <authorList>
            <person name="Pan Q."/>
            <person name="Wen M."/>
            <person name="Jouanno E."/>
            <person name="Zahm M."/>
            <person name="Klopp C."/>
            <person name="Cabau C."/>
            <person name="Louis A."/>
            <person name="Berthelot C."/>
            <person name="Parey E."/>
            <person name="Roest Crollius H."/>
            <person name="Montfort J."/>
            <person name="Robinson-Rechavi M."/>
            <person name="Bouchez O."/>
            <person name="Lampietro C."/>
            <person name="Lopez Roques C."/>
            <person name="Donnadieu C."/>
            <person name="Postlethwait J."/>
            <person name="Bobe J."/>
            <person name="Verreycken H."/>
            <person name="Guiguen Y."/>
        </authorList>
    </citation>
    <scope>NUCLEOTIDE SEQUENCE [LARGE SCALE GENOMIC DNA]</scope>
    <source>
        <strain evidence="1">Up_M1</strain>
        <tissue evidence="1">Testis</tissue>
    </source>
</reference>
<dbReference type="EMBL" id="JAGEUA010000006">
    <property type="protein sequence ID" value="KAL0973144.1"/>
    <property type="molecule type" value="Genomic_DNA"/>
</dbReference>
<name>A0ABD0WHX2_UMBPY</name>
<protein>
    <submittedName>
        <fullName evidence="1">Uncharacterized protein</fullName>
    </submittedName>
</protein>
<sequence length="195" mass="21364">MKPYRHRRFNNADYDGPVNCAVGGFVSREARVSVVILSSVTFFNAFQNNSNEGPIILDWSYAENLIQPRHLAPVDQVILNSTGMESADGTNEVIALGTSNNVSSSVEQHSPPSAVCVGEDRQCIAKTEDKINGLIKKRRHLAVSLLESLSSSNNSPATSLSLPGLSPMKRFSKHHLSVTELCDQSWCEVKVIYGF</sequence>
<comment type="caution">
    <text evidence="1">The sequence shown here is derived from an EMBL/GenBank/DDBJ whole genome shotgun (WGS) entry which is preliminary data.</text>
</comment>
<accession>A0ABD0WHX2</accession>
<dbReference type="Proteomes" id="UP001557470">
    <property type="component" value="Unassembled WGS sequence"/>
</dbReference>
<evidence type="ECO:0000313" key="2">
    <source>
        <dbReference type="Proteomes" id="UP001557470"/>
    </source>
</evidence>
<evidence type="ECO:0000313" key="1">
    <source>
        <dbReference type="EMBL" id="KAL0973144.1"/>
    </source>
</evidence>